<evidence type="ECO:0000313" key="3">
    <source>
        <dbReference type="EMBL" id="MBB5433953.1"/>
    </source>
</evidence>
<protein>
    <submittedName>
        <fullName evidence="3">Uncharacterized protein</fullName>
    </submittedName>
</protein>
<feature type="region of interest" description="Disordered" evidence="1">
    <location>
        <begin position="122"/>
        <end position="167"/>
    </location>
</feature>
<evidence type="ECO:0000256" key="1">
    <source>
        <dbReference type="SAM" id="MobiDB-lite"/>
    </source>
</evidence>
<feature type="compositionally biased region" description="Acidic residues" evidence="1">
    <location>
        <begin position="130"/>
        <end position="141"/>
    </location>
</feature>
<name>A0A7W8QQC5_9ACTN</name>
<feature type="transmembrane region" description="Helical" evidence="2">
    <location>
        <begin position="96"/>
        <end position="116"/>
    </location>
</feature>
<gene>
    <name evidence="3" type="ORF">HDA36_004037</name>
</gene>
<feature type="region of interest" description="Disordered" evidence="1">
    <location>
        <begin position="50"/>
        <end position="86"/>
    </location>
</feature>
<feature type="region of interest" description="Disordered" evidence="1">
    <location>
        <begin position="1"/>
        <end position="38"/>
    </location>
</feature>
<keyword evidence="2" id="KW-1133">Transmembrane helix</keyword>
<organism evidence="3 4">
    <name type="scientific">Nocardiopsis composta</name>
    <dbReference type="NCBI Taxonomy" id="157465"/>
    <lineage>
        <taxon>Bacteria</taxon>
        <taxon>Bacillati</taxon>
        <taxon>Actinomycetota</taxon>
        <taxon>Actinomycetes</taxon>
        <taxon>Streptosporangiales</taxon>
        <taxon>Nocardiopsidaceae</taxon>
        <taxon>Nocardiopsis</taxon>
    </lineage>
</organism>
<keyword evidence="4" id="KW-1185">Reference proteome</keyword>
<evidence type="ECO:0000313" key="4">
    <source>
        <dbReference type="Proteomes" id="UP000572635"/>
    </source>
</evidence>
<feature type="region of interest" description="Disordered" evidence="1">
    <location>
        <begin position="235"/>
        <end position="305"/>
    </location>
</feature>
<proteinExistence type="predicted"/>
<dbReference type="RefSeq" id="WP_184394158.1">
    <property type="nucleotide sequence ID" value="NZ_BAAAJD010000040.1"/>
</dbReference>
<dbReference type="Proteomes" id="UP000572635">
    <property type="component" value="Unassembled WGS sequence"/>
</dbReference>
<feature type="compositionally biased region" description="Basic and acidic residues" evidence="1">
    <location>
        <begin position="255"/>
        <end position="294"/>
    </location>
</feature>
<sequence length="305" mass="31301">MEETEPPVRQVGRRPQARPTPLPSEGGTEGAAPAAPVVPEIRTGLWAVLEGWSGGADSPPLPGGSGAEAGGLDGGPDYGDLEEPVRPPRWRRHLHIAAAAASVLVVSALLGVGGALRPAQVQTAAAAEEPPAEEKEEDAAAGEEKGADEAAGSEGKAAAPQPPGKVWLEDGLTGVQVKWEDASGGTARYFVVGGVTGQPQTTLARTGPGVEEAQVPTESETAEYCFTVVAVDGLSAPSTPACTDRAGARAQAQAEAEKEREEKEAAEKEKEEEEKKKEEEKEEGKAADKEEKGKTSSGGSSSSAD</sequence>
<dbReference type="InterPro" id="IPR036116">
    <property type="entry name" value="FN3_sf"/>
</dbReference>
<keyword evidence="2" id="KW-0812">Transmembrane</keyword>
<accession>A0A7W8QQC5</accession>
<feature type="region of interest" description="Disordered" evidence="1">
    <location>
        <begin position="198"/>
        <end position="218"/>
    </location>
</feature>
<comment type="caution">
    <text evidence="3">The sequence shown here is derived from an EMBL/GenBank/DDBJ whole genome shotgun (WGS) entry which is preliminary data.</text>
</comment>
<feature type="compositionally biased region" description="Low complexity" evidence="1">
    <location>
        <begin position="244"/>
        <end position="254"/>
    </location>
</feature>
<dbReference type="EMBL" id="JACHDB010000001">
    <property type="protein sequence ID" value="MBB5433953.1"/>
    <property type="molecule type" value="Genomic_DNA"/>
</dbReference>
<feature type="compositionally biased region" description="Gly residues" evidence="1">
    <location>
        <begin position="63"/>
        <end position="77"/>
    </location>
</feature>
<dbReference type="SUPFAM" id="SSF49265">
    <property type="entry name" value="Fibronectin type III"/>
    <property type="match status" value="1"/>
</dbReference>
<dbReference type="AlphaFoldDB" id="A0A7W8QQC5"/>
<feature type="compositionally biased region" description="Low complexity" evidence="1">
    <location>
        <begin position="149"/>
        <end position="159"/>
    </location>
</feature>
<keyword evidence="2" id="KW-0472">Membrane</keyword>
<reference evidence="3 4" key="1">
    <citation type="submission" date="2020-08" db="EMBL/GenBank/DDBJ databases">
        <title>Sequencing the genomes of 1000 actinobacteria strains.</title>
        <authorList>
            <person name="Klenk H.-P."/>
        </authorList>
    </citation>
    <scope>NUCLEOTIDE SEQUENCE [LARGE SCALE GENOMIC DNA]</scope>
    <source>
        <strain evidence="3 4">DSM 44551</strain>
    </source>
</reference>
<evidence type="ECO:0000256" key="2">
    <source>
        <dbReference type="SAM" id="Phobius"/>
    </source>
</evidence>